<evidence type="ECO:0000259" key="1">
    <source>
        <dbReference type="PROSITE" id="PS51352"/>
    </source>
</evidence>
<dbReference type="VEuPathDB" id="VectorBase:PHUM125120"/>
<dbReference type="SUPFAM" id="SSF52833">
    <property type="entry name" value="Thioredoxin-like"/>
    <property type="match status" value="1"/>
</dbReference>
<dbReference type="GeneID" id="8239294"/>
<dbReference type="PANTHER" id="PTHR14684">
    <property type="entry name" value="THIOREDOXIN DOMAIN-CONTAINING PROTEIN 15"/>
    <property type="match status" value="1"/>
</dbReference>
<sequence length="312" mass="34799">MNTFEFYLSKVIPEGFTTYSVCEFRALSNSINKICSIFKIRLIIAIESGESGGNDVIDFHQKVNHLTEQNNTSTSLDSPKINSNLTHQTIIEKTVVNETIVNVNKSLNATSNIHVSCLLNKAYVNHPVEIVNSSALMNLLHIEPNITSRQSPGNCVVVLFYSVSCPFSSLAAPHFNALPKYFPDIKMAAIDAMKYRSVNAQFGIVGTPTMMLFHNGRPTAKFNETSQYDLKVFSKFISISLSDGKLTITPSERLGPVPSIVVKETDYYLILSCLVIVIRILYSFYYSTWGRSLVDATLNAWRAAEAQHIHTD</sequence>
<gene>
    <name evidence="3" type="primary">8239294</name>
    <name evidence="2" type="ORF">Phum_PHUM125120</name>
</gene>
<evidence type="ECO:0000313" key="3">
    <source>
        <dbReference type="EnsemblMetazoa" id="PHUM125120-PA"/>
    </source>
</evidence>
<dbReference type="STRING" id="121224.E0VDT5"/>
<evidence type="ECO:0000313" key="2">
    <source>
        <dbReference type="EMBL" id="EEB11541.1"/>
    </source>
</evidence>
<dbReference type="Pfam" id="PF00085">
    <property type="entry name" value="Thioredoxin"/>
    <property type="match status" value="1"/>
</dbReference>
<dbReference type="CTD" id="8239294"/>
<dbReference type="EMBL" id="DS235088">
    <property type="protein sequence ID" value="EEB11541.1"/>
    <property type="molecule type" value="Genomic_DNA"/>
</dbReference>
<dbReference type="EnsemblMetazoa" id="PHUM125120-RA">
    <property type="protein sequence ID" value="PHUM125120-PA"/>
    <property type="gene ID" value="PHUM125120"/>
</dbReference>
<dbReference type="Gene3D" id="3.40.30.10">
    <property type="entry name" value="Glutaredoxin"/>
    <property type="match status" value="1"/>
</dbReference>
<dbReference type="Proteomes" id="UP000009046">
    <property type="component" value="Unassembled WGS sequence"/>
</dbReference>
<proteinExistence type="predicted"/>
<dbReference type="FunCoup" id="E0VDT5">
    <property type="interactions" value="6"/>
</dbReference>
<protein>
    <recommendedName>
        <fullName evidence="1">Thioredoxin domain-containing protein</fullName>
    </recommendedName>
</protein>
<evidence type="ECO:0000313" key="4">
    <source>
        <dbReference type="Proteomes" id="UP000009046"/>
    </source>
</evidence>
<dbReference type="PROSITE" id="PS51352">
    <property type="entry name" value="THIOREDOXIN_2"/>
    <property type="match status" value="1"/>
</dbReference>
<dbReference type="OrthoDB" id="1899781at2759"/>
<reference evidence="2" key="2">
    <citation type="submission" date="2007-04" db="EMBL/GenBank/DDBJ databases">
        <title>The genome of the human body louse.</title>
        <authorList>
            <consortium name="The Human Body Louse Genome Consortium"/>
            <person name="Kirkness E."/>
            <person name="Walenz B."/>
            <person name="Hass B."/>
            <person name="Bruggner R."/>
            <person name="Strausberg R."/>
        </authorList>
    </citation>
    <scope>NUCLEOTIDE SEQUENCE</scope>
    <source>
        <strain evidence="2">USDA</strain>
    </source>
</reference>
<dbReference type="InterPro" id="IPR036249">
    <property type="entry name" value="Thioredoxin-like_sf"/>
</dbReference>
<name>E0VDT5_PEDHC</name>
<feature type="domain" description="Thioredoxin" evidence="1">
    <location>
        <begin position="137"/>
        <end position="242"/>
    </location>
</feature>
<dbReference type="OMA" id="MMLFHNG"/>
<dbReference type="AlphaFoldDB" id="E0VDT5"/>
<dbReference type="InParanoid" id="E0VDT5"/>
<dbReference type="InterPro" id="IPR042418">
    <property type="entry name" value="TXNDC15"/>
</dbReference>
<keyword evidence="4" id="KW-1185">Reference proteome</keyword>
<organism>
    <name type="scientific">Pediculus humanus subsp. corporis</name>
    <name type="common">Body louse</name>
    <dbReference type="NCBI Taxonomy" id="121224"/>
    <lineage>
        <taxon>Eukaryota</taxon>
        <taxon>Metazoa</taxon>
        <taxon>Ecdysozoa</taxon>
        <taxon>Arthropoda</taxon>
        <taxon>Hexapoda</taxon>
        <taxon>Insecta</taxon>
        <taxon>Pterygota</taxon>
        <taxon>Neoptera</taxon>
        <taxon>Paraneoptera</taxon>
        <taxon>Psocodea</taxon>
        <taxon>Troctomorpha</taxon>
        <taxon>Phthiraptera</taxon>
        <taxon>Anoplura</taxon>
        <taxon>Pediculidae</taxon>
        <taxon>Pediculus</taxon>
    </lineage>
</organism>
<dbReference type="eggNOG" id="KOG2640">
    <property type="taxonomic scope" value="Eukaryota"/>
</dbReference>
<dbReference type="HOGENOM" id="CLU_050221_2_0_1"/>
<dbReference type="GO" id="GO:0005929">
    <property type="term" value="C:cilium"/>
    <property type="evidence" value="ECO:0007669"/>
    <property type="project" value="TreeGrafter"/>
</dbReference>
<dbReference type="RefSeq" id="XP_002424279.1">
    <property type="nucleotide sequence ID" value="XM_002424234.1"/>
</dbReference>
<reference evidence="2" key="1">
    <citation type="submission" date="2007-04" db="EMBL/GenBank/DDBJ databases">
        <title>Annotation of Pediculus humanus corporis strain USDA.</title>
        <authorList>
            <person name="Kirkness E."/>
            <person name="Hannick L."/>
            <person name="Hass B."/>
            <person name="Bruggner R."/>
            <person name="Lawson D."/>
            <person name="Bidwell S."/>
            <person name="Joardar V."/>
            <person name="Caler E."/>
            <person name="Walenz B."/>
            <person name="Inman J."/>
            <person name="Schobel S."/>
            <person name="Galinsky K."/>
            <person name="Amedeo P."/>
            <person name="Strausberg R."/>
        </authorList>
    </citation>
    <scope>NUCLEOTIDE SEQUENCE</scope>
    <source>
        <strain evidence="2">USDA</strain>
    </source>
</reference>
<accession>E0VDT5</accession>
<dbReference type="GO" id="GO:0060271">
    <property type="term" value="P:cilium assembly"/>
    <property type="evidence" value="ECO:0007669"/>
    <property type="project" value="TreeGrafter"/>
</dbReference>
<dbReference type="EMBL" id="AAZO01001472">
    <property type="status" value="NOT_ANNOTATED_CDS"/>
    <property type="molecule type" value="Genomic_DNA"/>
</dbReference>
<dbReference type="KEGG" id="phu:Phum_PHUM125120"/>
<dbReference type="InterPro" id="IPR013766">
    <property type="entry name" value="Thioredoxin_domain"/>
</dbReference>
<dbReference type="PANTHER" id="PTHR14684:SF2">
    <property type="entry name" value="THIOREDOXIN DOMAIN-CONTAINING PROTEIN 15"/>
    <property type="match status" value="1"/>
</dbReference>
<reference evidence="3" key="3">
    <citation type="submission" date="2021-02" db="UniProtKB">
        <authorList>
            <consortium name="EnsemblMetazoa"/>
        </authorList>
    </citation>
    <scope>IDENTIFICATION</scope>
    <source>
        <strain evidence="3">USDA</strain>
    </source>
</reference>